<sequence length="924" mass="104156">MAPSSRKTRHPRLKSFASKHAKCIDGESRRRITASRSNQSYTLRVGGTLPEVRHRPALLPANALADIATRIRKSRPLRDNGPSTLQESADAMAHEDAEDFDNYEFSTGDMSFLSHDHAEGSDVGSDIEEEEDTQDLLQAMILCPVPRKTLASPSRFASWHAKVPHIFELAYGSIPHSPPTLSMDCPCAPSPHRRYVCIKVYDVGRPSLLQGECCHRHLVEMLIRADLFPASPSRPQVAFTMTFLRWHQTLVDQAGLGANNMAQIIQSFLRRGTSFQRSRTPYSVPDTLRKQLKSALTWLTVTERYADHLATYVRPTWRPERPRLCHDDLVLTIDDLADSCPACFNTFKAGAPILDGDSPQVMISIDGNFTQKRKGRPDTVGKQPFPPRRFLSATQVFAAETAWHSAQGTDPDQENCIAKIRAIDSEGALGSSSLFDINGLMGACCRHDVPLVMCDITTKGERHFYAIALIDAIVKAAGPNLRHLGVLYDIGCRFAPSTRVAAVFSSRVKITWAVPIFHVYGHTYSCQVRFNPRNLPGFGWTDGEGMERVWSGLANLIGSTRNMSLGERRFALEERCHFITSERRLNLFHLLELKEGRLKAIQQKALSLFTDGLDHEGIPPQYRPGAELAPLDGDDAAARPDVGDEDEDDSDWQIPLQLRRIDPQMIRIVRRMSIGRRRAIEKSARDDRQRKKHPTLKAVALYSQDLLRILGEIQLLQGLMYDRPAAVRKGYKTTIRLSLSLKAEKDNARKKMKKVNDALIAEHPDDSDQPPFQHRWDQLFDDNIYQFVEQCAKEADPSLESLPWWAKTSTAKLINAFEELGRIREEFQRLQHERASAHDWLKARIVKLAQVKDEHAVYRDALSDALNLQRHWNDEEDCSTVLLPYGAPVTCITADHEIEDDQDDPDDPELQAHLNALALEALVP</sequence>
<accession>A0A8X7MPU7</accession>
<evidence type="ECO:0008006" key="4">
    <source>
        <dbReference type="Google" id="ProtNLM"/>
    </source>
</evidence>
<comment type="caution">
    <text evidence="2">The sequence shown here is derived from an EMBL/GenBank/DDBJ whole genome shotgun (WGS) entry which is preliminary data.</text>
</comment>
<evidence type="ECO:0000313" key="2">
    <source>
        <dbReference type="EMBL" id="KAE8245162.1"/>
    </source>
</evidence>
<protein>
    <recommendedName>
        <fullName evidence="4">CxC1-like cysteine cluster associated with KDZ transposases domain-containing protein</fullName>
    </recommendedName>
</protein>
<name>A0A8X7MPU7_9BASI</name>
<keyword evidence="3" id="KW-1185">Reference proteome</keyword>
<dbReference type="Proteomes" id="UP000077684">
    <property type="component" value="Unassembled WGS sequence"/>
</dbReference>
<reference evidence="2" key="2">
    <citation type="journal article" date="2019" name="IMA Fungus">
        <title>Genome sequencing and comparison of five Tilletia species to identify candidate genes for the detection of regulated species infecting wheat.</title>
        <authorList>
            <person name="Nguyen H.D.T."/>
            <person name="Sultana T."/>
            <person name="Kesanakurti P."/>
            <person name="Hambleton S."/>
        </authorList>
    </citation>
    <scope>NUCLEOTIDE SEQUENCE</scope>
    <source>
        <strain evidence="2">DAOMC 236426</strain>
    </source>
</reference>
<dbReference type="Pfam" id="PF18758">
    <property type="entry name" value="KDZ"/>
    <property type="match status" value="1"/>
</dbReference>
<feature type="region of interest" description="Disordered" evidence="1">
    <location>
        <begin position="619"/>
        <end position="649"/>
    </location>
</feature>
<evidence type="ECO:0000256" key="1">
    <source>
        <dbReference type="SAM" id="MobiDB-lite"/>
    </source>
</evidence>
<organism evidence="2 3">
    <name type="scientific">Tilletia controversa</name>
    <name type="common">dwarf bunt fungus</name>
    <dbReference type="NCBI Taxonomy" id="13291"/>
    <lineage>
        <taxon>Eukaryota</taxon>
        <taxon>Fungi</taxon>
        <taxon>Dikarya</taxon>
        <taxon>Basidiomycota</taxon>
        <taxon>Ustilaginomycotina</taxon>
        <taxon>Exobasidiomycetes</taxon>
        <taxon>Tilletiales</taxon>
        <taxon>Tilletiaceae</taxon>
        <taxon>Tilletia</taxon>
    </lineage>
</organism>
<dbReference type="PANTHER" id="PTHR33096">
    <property type="entry name" value="CXC2 DOMAIN-CONTAINING PROTEIN"/>
    <property type="match status" value="1"/>
</dbReference>
<dbReference type="InterPro" id="IPR040521">
    <property type="entry name" value="KDZ"/>
</dbReference>
<proteinExistence type="predicted"/>
<dbReference type="EMBL" id="LWDE02000759">
    <property type="protein sequence ID" value="KAE8245162.1"/>
    <property type="molecule type" value="Genomic_DNA"/>
</dbReference>
<dbReference type="PANTHER" id="PTHR33096:SF1">
    <property type="entry name" value="CXC1-LIKE CYSTEINE CLUSTER ASSOCIATED WITH KDZ TRANSPOSASES DOMAIN-CONTAINING PROTEIN"/>
    <property type="match status" value="1"/>
</dbReference>
<evidence type="ECO:0000313" key="3">
    <source>
        <dbReference type="Proteomes" id="UP000077684"/>
    </source>
</evidence>
<gene>
    <name evidence="2" type="ORF">A4X06_0g5798</name>
</gene>
<dbReference type="AlphaFoldDB" id="A0A8X7MPU7"/>
<reference evidence="2" key="1">
    <citation type="submission" date="2016-04" db="EMBL/GenBank/DDBJ databases">
        <authorList>
            <person name="Nguyen H.D."/>
            <person name="Samba Siva P."/>
            <person name="Cullis J."/>
            <person name="Levesque C.A."/>
            <person name="Hambleton S."/>
        </authorList>
    </citation>
    <scope>NUCLEOTIDE SEQUENCE</scope>
    <source>
        <strain evidence="2">DAOMC 236426</strain>
    </source>
</reference>